<organism evidence="1 2">
    <name type="scientific">Coniosporium tulheliwenetii</name>
    <dbReference type="NCBI Taxonomy" id="3383036"/>
    <lineage>
        <taxon>Eukaryota</taxon>
        <taxon>Fungi</taxon>
        <taxon>Dikarya</taxon>
        <taxon>Ascomycota</taxon>
        <taxon>Pezizomycotina</taxon>
        <taxon>Dothideomycetes</taxon>
        <taxon>Dothideomycetes incertae sedis</taxon>
        <taxon>Coniosporium</taxon>
    </lineage>
</organism>
<name>A0ACC2ZDG4_9PEZI</name>
<dbReference type="Proteomes" id="UP001172680">
    <property type="component" value="Unassembled WGS sequence"/>
</dbReference>
<dbReference type="EMBL" id="JAPDRP010000007">
    <property type="protein sequence ID" value="KAJ9645767.1"/>
    <property type="molecule type" value="Genomic_DNA"/>
</dbReference>
<accession>A0ACC2ZDG4</accession>
<gene>
    <name evidence="1" type="ORF">H2199_002807</name>
</gene>
<protein>
    <submittedName>
        <fullName evidence="1">Uncharacterized protein</fullName>
    </submittedName>
</protein>
<evidence type="ECO:0000313" key="2">
    <source>
        <dbReference type="Proteomes" id="UP001172680"/>
    </source>
</evidence>
<evidence type="ECO:0000313" key="1">
    <source>
        <dbReference type="EMBL" id="KAJ9645767.1"/>
    </source>
</evidence>
<comment type="caution">
    <text evidence="1">The sequence shown here is derived from an EMBL/GenBank/DDBJ whole genome shotgun (WGS) entry which is preliminary data.</text>
</comment>
<keyword evidence="2" id="KW-1185">Reference proteome</keyword>
<sequence length="123" mass="13566">MSTPAAPPTNGGSAEEDRFWQACCELGFFYIDLRTGGQSTDEIDGEALLQDAEKLFQVQEEFFGLPLEEKLKYDFKEQGSYFGYKGYGGGLVDKSGTPDRNEFYNTSKDDILGLSSPSPPLPT</sequence>
<proteinExistence type="predicted"/>
<reference evidence="1" key="1">
    <citation type="submission" date="2022-10" db="EMBL/GenBank/DDBJ databases">
        <title>Culturing micro-colonial fungi from biological soil crusts in the Mojave desert and describing Neophaeococcomyces mojavensis, and introducing the new genera and species Taxawa tesnikishii.</title>
        <authorList>
            <person name="Kurbessoian T."/>
            <person name="Stajich J.E."/>
        </authorList>
    </citation>
    <scope>NUCLEOTIDE SEQUENCE</scope>
    <source>
        <strain evidence="1">JES_115</strain>
    </source>
</reference>